<dbReference type="EC" id="3.4.21.88" evidence="13"/>
<dbReference type="PANTHER" id="PTHR33516:SF2">
    <property type="entry name" value="LEXA REPRESSOR-RELATED"/>
    <property type="match status" value="1"/>
</dbReference>
<dbReference type="AlphaFoldDB" id="A0AAX3FHR7"/>
<dbReference type="FunFam" id="1.10.10.10:FF:000009">
    <property type="entry name" value="LexA repressor"/>
    <property type="match status" value="1"/>
</dbReference>
<dbReference type="GO" id="GO:0006260">
    <property type="term" value="P:DNA replication"/>
    <property type="evidence" value="ECO:0007669"/>
    <property type="project" value="UniProtKB-UniRule"/>
</dbReference>
<keyword evidence="12 13" id="KW-0742">SOS response</keyword>
<dbReference type="InterPro" id="IPR006199">
    <property type="entry name" value="LexA_DNA-bd_dom"/>
</dbReference>
<dbReference type="FunFam" id="2.10.109.10:FF:000001">
    <property type="entry name" value="LexA repressor"/>
    <property type="match status" value="1"/>
</dbReference>
<feature type="DNA-binding region" description="H-T-H motif" evidence="13">
    <location>
        <begin position="43"/>
        <end position="63"/>
    </location>
</feature>
<dbReference type="Gene3D" id="1.10.10.10">
    <property type="entry name" value="Winged helix-like DNA-binding domain superfamily/Winged helix DNA-binding domain"/>
    <property type="match status" value="1"/>
</dbReference>
<reference evidence="17 18" key="1">
    <citation type="submission" date="2018-12" db="EMBL/GenBank/DDBJ databases">
        <authorList>
            <consortium name="Pathogen Informatics"/>
        </authorList>
    </citation>
    <scope>NUCLEOTIDE SEQUENCE [LARGE SCALE GENOMIC DNA]</scope>
    <source>
        <strain evidence="17 18">NCTC8529</strain>
    </source>
</reference>
<comment type="function">
    <text evidence="13">Represses a number of genes involved in the response to DNA damage (SOS response), including recA and lexA. In the presence of single-stranded DNA, RecA interacts with LexA causing an autocatalytic cleavage which disrupts the DNA-binding part of LexA, leading to derepression of the SOS regulon and eventually DNA repair.</text>
</comment>
<evidence type="ECO:0000313" key="17">
    <source>
        <dbReference type="EMBL" id="VEE89769.1"/>
    </source>
</evidence>
<protein>
    <recommendedName>
        <fullName evidence="13">LexA repressor</fullName>
        <ecNumber evidence="13">3.4.21.88</ecNumber>
    </recommendedName>
</protein>
<dbReference type="InterPro" id="IPR015927">
    <property type="entry name" value="Peptidase_S24_S26A/B/C"/>
</dbReference>
<dbReference type="Pfam" id="PF00717">
    <property type="entry name" value="Peptidase_S24"/>
    <property type="match status" value="1"/>
</dbReference>
<evidence type="ECO:0000313" key="18">
    <source>
        <dbReference type="Proteomes" id="UP000268529"/>
    </source>
</evidence>
<dbReference type="GO" id="GO:0003677">
    <property type="term" value="F:DNA binding"/>
    <property type="evidence" value="ECO:0007669"/>
    <property type="project" value="UniProtKB-UniRule"/>
</dbReference>
<dbReference type="Proteomes" id="UP000268529">
    <property type="component" value="Chromosome"/>
</dbReference>
<dbReference type="Gene3D" id="2.10.109.10">
    <property type="entry name" value="Umud Fragment, subunit A"/>
    <property type="match status" value="1"/>
</dbReference>
<dbReference type="CDD" id="cd06529">
    <property type="entry name" value="S24_LexA-like"/>
    <property type="match status" value="1"/>
</dbReference>
<evidence type="ECO:0000256" key="6">
    <source>
        <dbReference type="ARBA" id="ARBA00022801"/>
    </source>
</evidence>
<evidence type="ECO:0000256" key="1">
    <source>
        <dbReference type="ARBA" id="ARBA00007484"/>
    </source>
</evidence>
<evidence type="ECO:0000256" key="10">
    <source>
        <dbReference type="ARBA" id="ARBA00023163"/>
    </source>
</evidence>
<dbReference type="InterPro" id="IPR006200">
    <property type="entry name" value="LexA"/>
</dbReference>
<comment type="similarity">
    <text evidence="1 13 14">Belongs to the peptidase S24 family.</text>
</comment>
<dbReference type="NCBIfam" id="TIGR00498">
    <property type="entry name" value="lexA"/>
    <property type="match status" value="1"/>
</dbReference>
<evidence type="ECO:0000256" key="13">
    <source>
        <dbReference type="HAMAP-Rule" id="MF_00015"/>
    </source>
</evidence>
<name>A0AAX3FHR7_ACTEU</name>
<dbReference type="EMBL" id="LR134310">
    <property type="protein sequence ID" value="VEE89769.1"/>
    <property type="molecule type" value="Genomic_DNA"/>
</dbReference>
<dbReference type="InterPro" id="IPR050077">
    <property type="entry name" value="LexA_repressor"/>
</dbReference>
<keyword evidence="3 13" id="KW-0678">Repressor</keyword>
<comment type="catalytic activity">
    <reaction evidence="13">
        <text>Hydrolysis of Ala-|-Gly bond in repressor LexA.</text>
        <dbReference type="EC" id="3.4.21.88"/>
    </reaction>
</comment>
<keyword evidence="10 13" id="KW-0804">Transcription</keyword>
<dbReference type="InterPro" id="IPR006197">
    <property type="entry name" value="Peptidase_S24_LexA"/>
</dbReference>
<keyword evidence="6 13" id="KW-0378">Hydrolase</keyword>
<feature type="domain" description="LexA repressor DNA-binding" evidence="16">
    <location>
        <begin position="17"/>
        <end position="80"/>
    </location>
</feature>
<dbReference type="GO" id="GO:0006508">
    <property type="term" value="P:proteolysis"/>
    <property type="evidence" value="ECO:0007669"/>
    <property type="project" value="InterPro"/>
</dbReference>
<accession>A0AAX3FHR7</accession>
<dbReference type="HAMAP" id="MF_00015">
    <property type="entry name" value="LexA"/>
    <property type="match status" value="1"/>
</dbReference>
<proteinExistence type="inferred from homology"/>
<dbReference type="Pfam" id="PF01726">
    <property type="entry name" value="LexA_DNA_bind"/>
    <property type="match status" value="1"/>
</dbReference>
<keyword evidence="9 13" id="KW-0238">DNA-binding</keyword>
<dbReference type="InterPro" id="IPR039418">
    <property type="entry name" value="LexA-like"/>
</dbReference>
<evidence type="ECO:0000256" key="12">
    <source>
        <dbReference type="ARBA" id="ARBA00023236"/>
    </source>
</evidence>
<keyword evidence="7 13" id="KW-0068">Autocatalytic cleavage</keyword>
<evidence type="ECO:0000259" key="15">
    <source>
        <dbReference type="Pfam" id="PF00717"/>
    </source>
</evidence>
<dbReference type="PRINTS" id="PR00726">
    <property type="entry name" value="LEXASERPTASE"/>
</dbReference>
<dbReference type="GO" id="GO:0009432">
    <property type="term" value="P:SOS response"/>
    <property type="evidence" value="ECO:0007669"/>
    <property type="project" value="UniProtKB-UniRule"/>
</dbReference>
<evidence type="ECO:0000256" key="4">
    <source>
        <dbReference type="ARBA" id="ARBA00022705"/>
    </source>
</evidence>
<evidence type="ECO:0000256" key="11">
    <source>
        <dbReference type="ARBA" id="ARBA00023204"/>
    </source>
</evidence>
<organism evidence="17 18">
    <name type="scientific">Actinobacillus equuli</name>
    <dbReference type="NCBI Taxonomy" id="718"/>
    <lineage>
        <taxon>Bacteria</taxon>
        <taxon>Pseudomonadati</taxon>
        <taxon>Pseudomonadota</taxon>
        <taxon>Gammaproteobacteria</taxon>
        <taxon>Pasteurellales</taxon>
        <taxon>Pasteurellaceae</taxon>
        <taxon>Actinobacillus</taxon>
    </lineage>
</organism>
<feature type="domain" description="Peptidase S24/S26A/S26B/S26C" evidence="15">
    <location>
        <begin position="99"/>
        <end position="215"/>
    </location>
</feature>
<evidence type="ECO:0000259" key="16">
    <source>
        <dbReference type="Pfam" id="PF01726"/>
    </source>
</evidence>
<dbReference type="InterPro" id="IPR036286">
    <property type="entry name" value="LexA/Signal_pep-like_sf"/>
</dbReference>
<keyword evidence="11 13" id="KW-0234">DNA repair</keyword>
<gene>
    <name evidence="13 17" type="primary">lexA</name>
    <name evidence="17" type="ORF">NCTC8529_00452</name>
</gene>
<dbReference type="InterPro" id="IPR036390">
    <property type="entry name" value="WH_DNA-bd_sf"/>
</dbReference>
<dbReference type="SUPFAM" id="SSF46785">
    <property type="entry name" value="Winged helix' DNA-binding domain"/>
    <property type="match status" value="1"/>
</dbReference>
<evidence type="ECO:0000256" key="5">
    <source>
        <dbReference type="ARBA" id="ARBA00022763"/>
    </source>
</evidence>
<dbReference type="PANTHER" id="PTHR33516">
    <property type="entry name" value="LEXA REPRESSOR"/>
    <property type="match status" value="1"/>
</dbReference>
<evidence type="ECO:0000256" key="9">
    <source>
        <dbReference type="ARBA" id="ARBA00023125"/>
    </source>
</evidence>
<keyword evidence="4 13" id="KW-0235">DNA replication</keyword>
<dbReference type="GO" id="GO:0004252">
    <property type="term" value="F:serine-type endopeptidase activity"/>
    <property type="evidence" value="ECO:0007669"/>
    <property type="project" value="UniProtKB-UniRule"/>
</dbReference>
<dbReference type="InterPro" id="IPR036388">
    <property type="entry name" value="WH-like_DNA-bd_sf"/>
</dbReference>
<evidence type="ECO:0000256" key="7">
    <source>
        <dbReference type="ARBA" id="ARBA00022813"/>
    </source>
</evidence>
<evidence type="ECO:0000256" key="14">
    <source>
        <dbReference type="RuleBase" id="RU003991"/>
    </source>
</evidence>
<feature type="active site" description="For autocatalytic cleavage activity" evidence="13">
    <location>
        <position position="178"/>
    </location>
</feature>
<dbReference type="GO" id="GO:0006281">
    <property type="term" value="P:DNA repair"/>
    <property type="evidence" value="ECO:0007669"/>
    <property type="project" value="UniProtKB-UniRule"/>
</dbReference>
<feature type="active site" description="For autocatalytic cleavage activity" evidence="13">
    <location>
        <position position="141"/>
    </location>
</feature>
<keyword evidence="8 13" id="KW-0805">Transcription regulation</keyword>
<evidence type="ECO:0000256" key="8">
    <source>
        <dbReference type="ARBA" id="ARBA00023015"/>
    </source>
</evidence>
<evidence type="ECO:0000256" key="3">
    <source>
        <dbReference type="ARBA" id="ARBA00022491"/>
    </source>
</evidence>
<dbReference type="SUPFAM" id="SSF51306">
    <property type="entry name" value="LexA/Signal peptidase"/>
    <property type="match status" value="1"/>
</dbReference>
<sequence>MTQISVYKDSEEKMSRKHLTARQQEIFDFVKHHIETTGMPPTRVEIAREIGFKSPNAAEEHLKALARKGYIEMLSGTSRGIRILVNNETEEAANDDGLPLIGKVAAGTPIMAIEHVESHYPVNGAMFNPNADYLLKVNGNSMEKIGILDGDLLAVHKTNFARNGQVVVARVDDEVTVKRLEKKGDLIYLHPENDELEPIIVDPRIEYIEIEGIAVGVIRNNAWM</sequence>
<dbReference type="GO" id="GO:0045892">
    <property type="term" value="P:negative regulation of DNA-templated transcription"/>
    <property type="evidence" value="ECO:0007669"/>
    <property type="project" value="UniProtKB-UniRule"/>
</dbReference>
<comment type="subunit">
    <text evidence="2 13">Homodimer.</text>
</comment>
<keyword evidence="5 13" id="KW-0227">DNA damage</keyword>
<evidence type="ECO:0000256" key="2">
    <source>
        <dbReference type="ARBA" id="ARBA00011738"/>
    </source>
</evidence>
<feature type="site" description="Cleavage; by autolysis" evidence="13">
    <location>
        <begin position="106"/>
        <end position="107"/>
    </location>
</feature>